<dbReference type="Proteomes" id="UP000034793">
    <property type="component" value="Unassembled WGS sequence"/>
</dbReference>
<reference evidence="1 2" key="1">
    <citation type="journal article" date="2015" name="Nature">
        <title>rRNA introns, odd ribosomes, and small enigmatic genomes across a large radiation of phyla.</title>
        <authorList>
            <person name="Brown C.T."/>
            <person name="Hug L.A."/>
            <person name="Thomas B.C."/>
            <person name="Sharon I."/>
            <person name="Castelle C.J."/>
            <person name="Singh A."/>
            <person name="Wilkins M.J."/>
            <person name="Williams K.H."/>
            <person name="Banfield J.F."/>
        </authorList>
    </citation>
    <scope>NUCLEOTIDE SEQUENCE [LARGE SCALE GENOMIC DNA]</scope>
</reference>
<dbReference type="AlphaFoldDB" id="A0A0G0SSP9"/>
<comment type="caution">
    <text evidence="1">The sequence shown here is derived from an EMBL/GenBank/DDBJ whole genome shotgun (WGS) entry which is preliminary data.</text>
</comment>
<dbReference type="EMBL" id="LBXL01000046">
    <property type="protein sequence ID" value="KKR28592.1"/>
    <property type="molecule type" value="Genomic_DNA"/>
</dbReference>
<organism evidence="1 2">
    <name type="scientific">Candidatus Woesebacteria bacterium GW2011_GWA1_39_8</name>
    <dbReference type="NCBI Taxonomy" id="1618552"/>
    <lineage>
        <taxon>Bacteria</taxon>
        <taxon>Candidatus Woeseibacteriota</taxon>
    </lineage>
</organism>
<evidence type="ECO:0000313" key="2">
    <source>
        <dbReference type="Proteomes" id="UP000034793"/>
    </source>
</evidence>
<gene>
    <name evidence="1" type="ORF">UT61_C0046G0007</name>
</gene>
<proteinExistence type="predicted"/>
<protein>
    <submittedName>
        <fullName evidence="1">Uncharacterized protein</fullName>
    </submittedName>
</protein>
<accession>A0A0G0SSP9</accession>
<name>A0A0G0SSP9_9BACT</name>
<sequence length="313" mass="36675">MIKASAHPTLENFTFKGATDKRFLNGFYRYIRSKVITDLHIFIPPQQFQNTVEDIKKALYLFGIDLGYDLTPRILFLNRLVFAKKADLLKKDSTWKDDYRSVFSQDNFKIYISVDATGSFRTNDSLAHSINHEFIHGISYKEIYISQNNKEWIVTKLGIRRKNRFFILNEAVTELTNIYVINKFWPRFKNTKSLVNFANREISAPNAVFLVNAMFEELVKRSHLSYKDILRKAQVDLLTGSQNTLSLISRFLGKDFIEVLSSSEESKKYDVIFNLNFLVEKSRRLKLVYFEKQLNNYKLSSDVKDILDPTRLL</sequence>
<evidence type="ECO:0000313" key="1">
    <source>
        <dbReference type="EMBL" id="KKR28592.1"/>
    </source>
</evidence>